<keyword evidence="1" id="KW-0238">DNA-binding</keyword>
<dbReference type="Gene3D" id="1.10.260.40">
    <property type="entry name" value="lambda repressor-like DNA-binding domains"/>
    <property type="match status" value="1"/>
</dbReference>
<dbReference type="GO" id="GO:0003677">
    <property type="term" value="F:DNA binding"/>
    <property type="evidence" value="ECO:0007669"/>
    <property type="project" value="UniProtKB-KW"/>
</dbReference>
<dbReference type="PANTHER" id="PTHR46558">
    <property type="entry name" value="TRACRIPTIONAL REGULATORY PROTEIN-RELATED-RELATED"/>
    <property type="match status" value="1"/>
</dbReference>
<comment type="caution">
    <text evidence="3">The sequence shown here is derived from an EMBL/GenBank/DDBJ whole genome shotgun (WGS) entry which is preliminary data.</text>
</comment>
<dbReference type="SMART" id="SM00530">
    <property type="entry name" value="HTH_XRE"/>
    <property type="match status" value="1"/>
</dbReference>
<reference evidence="4" key="1">
    <citation type="submission" date="2015-07" db="EMBL/GenBank/DDBJ databases">
        <title>Draft Genome Sequence of Oceanobacillus picturae Heshi-B3 that Was Isolated from Fermented Rice Bran with Aging Salted Mackerel, Which Was Named Heshiko as Traditional Fermented Seafood in Japan.</title>
        <authorList>
            <person name="Akuzawa S."/>
            <person name="Nakagawa J."/>
            <person name="Kanekatsu T."/>
            <person name="Kanesaki Y."/>
            <person name="Suzuki T."/>
        </authorList>
    </citation>
    <scope>NUCLEOTIDE SEQUENCE [LARGE SCALE GENOMIC DNA]</scope>
    <source>
        <strain evidence="4">Heshi-B3</strain>
    </source>
</reference>
<name>A0A0U9H4U0_9BACI</name>
<evidence type="ECO:0000256" key="1">
    <source>
        <dbReference type="ARBA" id="ARBA00023125"/>
    </source>
</evidence>
<dbReference type="InterPro" id="IPR001387">
    <property type="entry name" value="Cro/C1-type_HTH"/>
</dbReference>
<feature type="domain" description="HTH cro/C1-type" evidence="2">
    <location>
        <begin position="8"/>
        <end position="62"/>
    </location>
</feature>
<dbReference type="OrthoDB" id="8115576at2"/>
<organism evidence="3 4">
    <name type="scientific">Oceanobacillus picturae</name>
    <dbReference type="NCBI Taxonomy" id="171693"/>
    <lineage>
        <taxon>Bacteria</taxon>
        <taxon>Bacillati</taxon>
        <taxon>Bacillota</taxon>
        <taxon>Bacilli</taxon>
        <taxon>Bacillales</taxon>
        <taxon>Bacillaceae</taxon>
        <taxon>Oceanobacillus</taxon>
    </lineage>
</organism>
<dbReference type="SUPFAM" id="SSF47413">
    <property type="entry name" value="lambda repressor-like DNA-binding domains"/>
    <property type="match status" value="1"/>
</dbReference>
<evidence type="ECO:0000259" key="2">
    <source>
        <dbReference type="PROSITE" id="PS50943"/>
    </source>
</evidence>
<dbReference type="Proteomes" id="UP000052946">
    <property type="component" value="Unassembled WGS sequence"/>
</dbReference>
<accession>A0A0U9H4U0</accession>
<proteinExistence type="predicted"/>
<sequence length="126" mass="14817">MSEIGDKLKKLREENGYTPEEIARELRFTKSVVWSYELGKREPSPKHLCQMAQLFGVTVDDILKEEKHKIVIDLQLDKTWEDYKLFVGHMELSKAEVEDAILLIKARRMVKSQTDRRLNGSYGRRH</sequence>
<dbReference type="AlphaFoldDB" id="A0A0U9H4U0"/>
<protein>
    <submittedName>
        <fullName evidence="3">Helix-turn-helix protein</fullName>
    </submittedName>
</protein>
<evidence type="ECO:0000313" key="3">
    <source>
        <dbReference type="EMBL" id="GAQ16992.1"/>
    </source>
</evidence>
<dbReference type="InterPro" id="IPR010982">
    <property type="entry name" value="Lambda_DNA-bd_dom_sf"/>
</dbReference>
<dbReference type="PROSITE" id="PS50943">
    <property type="entry name" value="HTH_CROC1"/>
    <property type="match status" value="1"/>
</dbReference>
<reference evidence="3 4" key="2">
    <citation type="journal article" date="2016" name="Genome Announc.">
        <title>Draft Genome Sequence of Oceanobacillus picturae Heshi-B3, Isolated from Fermented Rice Bran in a Traditional Japanese Seafood Dish.</title>
        <authorList>
            <person name="Akuzawa S."/>
            <person name="Nagaoka J."/>
            <person name="Kanekatsu M."/>
            <person name="Kanesaki Y."/>
            <person name="Suzuki T."/>
        </authorList>
    </citation>
    <scope>NUCLEOTIDE SEQUENCE [LARGE SCALE GENOMIC DNA]</scope>
    <source>
        <strain evidence="3 4">Heshi-B3</strain>
    </source>
</reference>
<gene>
    <name evidence="3" type="ORF">OPHB3_0917</name>
</gene>
<dbReference type="Pfam" id="PF01381">
    <property type="entry name" value="HTH_3"/>
    <property type="match status" value="1"/>
</dbReference>
<evidence type="ECO:0000313" key="4">
    <source>
        <dbReference type="Proteomes" id="UP000052946"/>
    </source>
</evidence>
<dbReference type="PANTHER" id="PTHR46558:SF11">
    <property type="entry name" value="HTH-TYPE TRANSCRIPTIONAL REGULATOR XRE"/>
    <property type="match status" value="1"/>
</dbReference>
<dbReference type="EMBL" id="BBXV01000012">
    <property type="protein sequence ID" value="GAQ16992.1"/>
    <property type="molecule type" value="Genomic_DNA"/>
</dbReference>
<dbReference type="CDD" id="cd00093">
    <property type="entry name" value="HTH_XRE"/>
    <property type="match status" value="1"/>
</dbReference>
<dbReference type="RefSeq" id="WP_058949564.1">
    <property type="nucleotide sequence ID" value="NZ_BBXV01000012.1"/>
</dbReference>